<proteinExistence type="predicted"/>
<evidence type="ECO:0000313" key="2">
    <source>
        <dbReference type="EMBL" id="ERI10561.1"/>
    </source>
</evidence>
<evidence type="ECO:0000313" key="3">
    <source>
        <dbReference type="Proteomes" id="UP000016511"/>
    </source>
</evidence>
<keyword evidence="3" id="KW-1185">Reference proteome</keyword>
<accession>U1YIE0</accession>
<dbReference type="Proteomes" id="UP000016511">
    <property type="component" value="Unassembled WGS sequence"/>
</dbReference>
<gene>
    <name evidence="2" type="ORF">HMPREF0083_01341</name>
</gene>
<protein>
    <submittedName>
        <fullName evidence="2">Uncharacterized protein</fullName>
    </submittedName>
</protein>
<dbReference type="AlphaFoldDB" id="U1YIE0"/>
<feature type="region of interest" description="Disordered" evidence="1">
    <location>
        <begin position="1"/>
        <end position="39"/>
    </location>
</feature>
<reference evidence="2 3" key="1">
    <citation type="submission" date="2013-08" db="EMBL/GenBank/DDBJ databases">
        <authorList>
            <person name="Weinstock G."/>
            <person name="Sodergren E."/>
            <person name="Wylie T."/>
            <person name="Fulton L."/>
            <person name="Fulton R."/>
            <person name="Fronick C."/>
            <person name="O'Laughlin M."/>
            <person name="Godfrey J."/>
            <person name="Miner T."/>
            <person name="Herter B."/>
            <person name="Appelbaum E."/>
            <person name="Cordes M."/>
            <person name="Lek S."/>
            <person name="Wollam A."/>
            <person name="Pepin K.H."/>
            <person name="Palsikar V.B."/>
            <person name="Mitreva M."/>
            <person name="Wilson R.K."/>
        </authorList>
    </citation>
    <scope>NUCLEOTIDE SEQUENCE [LARGE SCALE GENOMIC DNA]</scope>
    <source>
        <strain evidence="2 3">ATCC 12856</strain>
    </source>
</reference>
<dbReference type="STRING" id="649747.HMPREF0083_01341"/>
<name>U1YIE0_ANEAE</name>
<comment type="caution">
    <text evidence="2">The sequence shown here is derived from an EMBL/GenBank/DDBJ whole genome shotgun (WGS) entry which is preliminary data.</text>
</comment>
<evidence type="ECO:0000256" key="1">
    <source>
        <dbReference type="SAM" id="MobiDB-lite"/>
    </source>
</evidence>
<dbReference type="EMBL" id="AWSJ01000091">
    <property type="protein sequence ID" value="ERI10561.1"/>
    <property type="molecule type" value="Genomic_DNA"/>
</dbReference>
<sequence>MQTKHEKGRNTSLYKKSLKRKTNSAKVRISNKAKESEKR</sequence>
<organism evidence="2 3">
    <name type="scientific">Aneurinibacillus aneurinilyticus ATCC 12856</name>
    <dbReference type="NCBI Taxonomy" id="649747"/>
    <lineage>
        <taxon>Bacteria</taxon>
        <taxon>Bacillati</taxon>
        <taxon>Bacillota</taxon>
        <taxon>Bacilli</taxon>
        <taxon>Bacillales</taxon>
        <taxon>Paenibacillaceae</taxon>
        <taxon>Aneurinibacillus group</taxon>
        <taxon>Aneurinibacillus</taxon>
    </lineage>
</organism>
<dbReference type="HOGENOM" id="CLU_3303877_0_0_9"/>